<dbReference type="Proteomes" id="UP000518266">
    <property type="component" value="Unassembled WGS sequence"/>
</dbReference>
<proteinExistence type="predicted"/>
<organism evidence="2 3">
    <name type="scientific">Dissostichus mawsoni</name>
    <name type="common">Antarctic cod</name>
    <dbReference type="NCBI Taxonomy" id="36200"/>
    <lineage>
        <taxon>Eukaryota</taxon>
        <taxon>Metazoa</taxon>
        <taxon>Chordata</taxon>
        <taxon>Craniata</taxon>
        <taxon>Vertebrata</taxon>
        <taxon>Euteleostomi</taxon>
        <taxon>Actinopterygii</taxon>
        <taxon>Neopterygii</taxon>
        <taxon>Teleostei</taxon>
        <taxon>Neoteleostei</taxon>
        <taxon>Acanthomorphata</taxon>
        <taxon>Eupercaria</taxon>
        <taxon>Perciformes</taxon>
        <taxon>Notothenioidei</taxon>
        <taxon>Nototheniidae</taxon>
        <taxon>Dissostichus</taxon>
    </lineage>
</organism>
<feature type="region of interest" description="Disordered" evidence="1">
    <location>
        <begin position="1"/>
        <end position="27"/>
    </location>
</feature>
<accession>A0A7J5Y5J5</accession>
<feature type="non-terminal residue" evidence="2">
    <location>
        <position position="90"/>
    </location>
</feature>
<gene>
    <name evidence="2" type="ORF">F7725_007868</name>
</gene>
<dbReference type="AlphaFoldDB" id="A0A7J5Y5J5"/>
<protein>
    <submittedName>
        <fullName evidence="2">Uncharacterized protein</fullName>
    </submittedName>
</protein>
<keyword evidence="3" id="KW-1185">Reference proteome</keyword>
<sequence length="90" mass="9656">MQLKLSAPLGPYRAARGPNRDPVPRANMRSGDKWLTASMQQFLQLQPQLQFLPIDCKIATRLPAATPPPLATAAIDISLAAMEPAAIPPA</sequence>
<name>A0A7J5Y5J5_DISMA</name>
<evidence type="ECO:0000313" key="2">
    <source>
        <dbReference type="EMBL" id="KAF3844705.1"/>
    </source>
</evidence>
<reference evidence="2 3" key="1">
    <citation type="submission" date="2020-03" db="EMBL/GenBank/DDBJ databases">
        <title>Dissostichus mawsoni Genome sequencing and assembly.</title>
        <authorList>
            <person name="Park H."/>
        </authorList>
    </citation>
    <scope>NUCLEOTIDE SEQUENCE [LARGE SCALE GENOMIC DNA]</scope>
    <source>
        <strain evidence="2">DM0001</strain>
        <tissue evidence="2">Muscle</tissue>
    </source>
</reference>
<dbReference type="EMBL" id="JAAKFY010000015">
    <property type="protein sequence ID" value="KAF3844705.1"/>
    <property type="molecule type" value="Genomic_DNA"/>
</dbReference>
<evidence type="ECO:0000313" key="3">
    <source>
        <dbReference type="Proteomes" id="UP000518266"/>
    </source>
</evidence>
<comment type="caution">
    <text evidence="2">The sequence shown here is derived from an EMBL/GenBank/DDBJ whole genome shotgun (WGS) entry which is preliminary data.</text>
</comment>
<evidence type="ECO:0000256" key="1">
    <source>
        <dbReference type="SAM" id="MobiDB-lite"/>
    </source>
</evidence>